<comment type="caution">
    <text evidence="1">The sequence shown here is derived from an EMBL/GenBank/DDBJ whole genome shotgun (WGS) entry which is preliminary data.</text>
</comment>
<protein>
    <submittedName>
        <fullName evidence="1">Nucleotidyltransferase</fullName>
    </submittedName>
</protein>
<dbReference type="Proteomes" id="UP000315423">
    <property type="component" value="Unassembled WGS sequence"/>
</dbReference>
<reference evidence="1" key="1">
    <citation type="submission" date="2018-09" db="EMBL/GenBank/DDBJ databases">
        <title>A genomic encyclopedia of anaerobic methanotrophic archaea.</title>
        <authorList>
            <person name="Skennerton C.T."/>
            <person name="Chadwick G.L."/>
            <person name="Laso-Perez R."/>
            <person name="Leu A.O."/>
            <person name="Speth D.R."/>
            <person name="Yu H."/>
            <person name="Morgan-Lang C."/>
            <person name="Hatzenpichler R."/>
            <person name="Goudeau D."/>
            <person name="Malmstrom R."/>
            <person name="Woyke T."/>
            <person name="Hallam S."/>
            <person name="Tyson G.W."/>
            <person name="Wegener G."/>
            <person name="Boetius A."/>
            <person name="Orphan V.J."/>
        </authorList>
    </citation>
    <scope>NUCLEOTIDE SEQUENCE</scope>
    <source>
        <strain evidence="1">CONS3730D10UFb2</strain>
    </source>
</reference>
<organism evidence="1 2">
    <name type="scientific">Candidatus Methanomarinus sp</name>
    <dbReference type="NCBI Taxonomy" id="3386244"/>
    <lineage>
        <taxon>Archaea</taxon>
        <taxon>Methanobacteriati</taxon>
        <taxon>Methanobacteriota</taxon>
        <taxon>Stenosarchaea group</taxon>
        <taxon>Methanomicrobia</taxon>
        <taxon>Methanosarcinales</taxon>
        <taxon>ANME-2 cluster</taxon>
        <taxon>Candidatus Methanocomedenaceae</taxon>
        <taxon>Candidatus Methanomarinus</taxon>
    </lineage>
</organism>
<proteinExistence type="predicted"/>
<name>A0AC61SC65_9EURY</name>
<gene>
    <name evidence="1" type="ORF">C5S46_01555</name>
</gene>
<dbReference type="EMBL" id="QYBA01000048">
    <property type="protein sequence ID" value="TKY92266.1"/>
    <property type="molecule type" value="Genomic_DNA"/>
</dbReference>
<evidence type="ECO:0000313" key="2">
    <source>
        <dbReference type="Proteomes" id="UP000315423"/>
    </source>
</evidence>
<sequence length="264" mass="30127">MAKTILESFKKLKANLEITGLQHSTVSTRQQNVRKVIENELDVLDSFLTGSYSRHTMIAPLSEADIDIFVILNPSYYEEDGQVNLLDRVKRVLLKTYTKTPKISRNGQAVTITFANFVVDVVPAFNRKDGGFLIPNSIKKEWISTNPKTHVEIMSNENDKHDGNLIPIVKMIKGWNKNINHAYVSFYLELLAINIFTNVTISDYSSGLRYFFDKGREVIKYKVKDPVEYGGQINGLDNVSTIEEAVSRFETAYMRDRLSPPFIH</sequence>
<accession>A0AC61SC65</accession>
<evidence type="ECO:0000313" key="1">
    <source>
        <dbReference type="EMBL" id="TKY92266.1"/>
    </source>
</evidence>